<dbReference type="AlphaFoldDB" id="A0A0J8AEG2"/>
<name>A0A0J8AEG2_9SPHN</name>
<dbReference type="Proteomes" id="UP000052232">
    <property type="component" value="Unassembled WGS sequence"/>
</dbReference>
<evidence type="ECO:0000256" key="1">
    <source>
        <dbReference type="SAM" id="SignalP"/>
    </source>
</evidence>
<dbReference type="RefSeq" id="WP_066608470.1">
    <property type="nucleotide sequence ID" value="NZ_KQ130436.1"/>
</dbReference>
<dbReference type="STRING" id="1420583.V473_20245"/>
<comment type="caution">
    <text evidence="2">The sequence shown here is derived from an EMBL/GenBank/DDBJ whole genome shotgun (WGS) entry which is preliminary data.</text>
</comment>
<feature type="chain" id="PRO_5005293600" description="PRC-barrel domain-containing protein" evidence="1">
    <location>
        <begin position="20"/>
        <end position="88"/>
    </location>
</feature>
<organism evidence="2 3">
    <name type="scientific">Sphingobium cupriresistens LL01</name>
    <dbReference type="NCBI Taxonomy" id="1420583"/>
    <lineage>
        <taxon>Bacteria</taxon>
        <taxon>Pseudomonadati</taxon>
        <taxon>Pseudomonadota</taxon>
        <taxon>Alphaproteobacteria</taxon>
        <taxon>Sphingomonadales</taxon>
        <taxon>Sphingomonadaceae</taxon>
        <taxon>Sphingobium</taxon>
    </lineage>
</organism>
<feature type="signal peptide" evidence="1">
    <location>
        <begin position="1"/>
        <end position="19"/>
    </location>
</feature>
<dbReference type="PATRIC" id="fig|1420583.3.peg.3858"/>
<keyword evidence="1" id="KW-0732">Signal</keyword>
<evidence type="ECO:0000313" key="2">
    <source>
        <dbReference type="EMBL" id="KMS53400.1"/>
    </source>
</evidence>
<dbReference type="EMBL" id="JACT01000005">
    <property type="protein sequence ID" value="KMS53400.1"/>
    <property type="molecule type" value="Genomic_DNA"/>
</dbReference>
<gene>
    <name evidence="2" type="ORF">V473_20245</name>
</gene>
<evidence type="ECO:0008006" key="4">
    <source>
        <dbReference type="Google" id="ProtNLM"/>
    </source>
</evidence>
<evidence type="ECO:0000313" key="3">
    <source>
        <dbReference type="Proteomes" id="UP000052232"/>
    </source>
</evidence>
<proteinExistence type="predicted"/>
<keyword evidence="3" id="KW-1185">Reference proteome</keyword>
<accession>A0A0J8AEG2</accession>
<protein>
    <recommendedName>
        <fullName evidence="4">PRC-barrel domain-containing protein</fullName>
    </recommendedName>
</protein>
<sequence length="88" mass="9420">MRILFALAAAIAIAAPAMAQTVAAAPKEGTTIRDAANVRLGKIDRVYPDGSVQLIYRSKFVTIPADKVMMAQDGVMTSLTRQEVSKLN</sequence>
<reference evidence="2 3" key="1">
    <citation type="journal article" date="2015" name="G3 (Bethesda)">
        <title>Insights into Ongoing Evolution of the Hexachlorocyclohexane Catabolic Pathway from Comparative Genomics of Ten Sphingomonadaceae Strains.</title>
        <authorList>
            <person name="Pearce S.L."/>
            <person name="Oakeshott J.G."/>
            <person name="Pandey G."/>
        </authorList>
    </citation>
    <scope>NUCLEOTIDE SEQUENCE [LARGE SCALE GENOMIC DNA]</scope>
    <source>
        <strain evidence="2 3">LL01</strain>
    </source>
</reference>